<reference evidence="7 8" key="1">
    <citation type="submission" date="2019-07" db="EMBL/GenBank/DDBJ databases">
        <authorList>
            <person name="Duangmal K."/>
            <person name="Teo W.F.A."/>
        </authorList>
    </citation>
    <scope>NUCLEOTIDE SEQUENCE [LARGE SCALE GENOMIC DNA]</scope>
    <source>
        <strain evidence="7 8">TBRC 6029</strain>
    </source>
</reference>
<evidence type="ECO:0000256" key="1">
    <source>
        <dbReference type="ARBA" id="ARBA00004651"/>
    </source>
</evidence>
<dbReference type="Pfam" id="PF07690">
    <property type="entry name" value="MFS_1"/>
    <property type="match status" value="1"/>
</dbReference>
<dbReference type="InterPro" id="IPR011701">
    <property type="entry name" value="MFS"/>
</dbReference>
<protein>
    <submittedName>
        <fullName evidence="7">MFS transporter</fullName>
    </submittedName>
</protein>
<feature type="transmembrane region" description="Helical" evidence="6">
    <location>
        <begin position="75"/>
        <end position="96"/>
    </location>
</feature>
<dbReference type="PANTHER" id="PTHR23513">
    <property type="entry name" value="INTEGRAL MEMBRANE EFFLUX PROTEIN-RELATED"/>
    <property type="match status" value="1"/>
</dbReference>
<dbReference type="GO" id="GO:0005886">
    <property type="term" value="C:plasma membrane"/>
    <property type="evidence" value="ECO:0007669"/>
    <property type="project" value="UniProtKB-SubCell"/>
</dbReference>
<feature type="transmembrane region" description="Helical" evidence="6">
    <location>
        <begin position="102"/>
        <end position="127"/>
    </location>
</feature>
<evidence type="ECO:0000256" key="4">
    <source>
        <dbReference type="ARBA" id="ARBA00022989"/>
    </source>
</evidence>
<dbReference type="Gene3D" id="1.20.1250.20">
    <property type="entry name" value="MFS general substrate transporter like domains"/>
    <property type="match status" value="1"/>
</dbReference>
<sequence>MSSSSFWRTGFRWFFAGQLISLLGSSLAPVALAFAVLDASGRPGDLGVVLAVRMLPMLAFLLVGGVVADRFPRRGVLVTANLGSALTQGAVAMLLLSGRYSLPAVAALEFANGVLTAFTTPALRGVLPELVDRNRLREANSVLSSVRNATKILGPSLSGALVAVAGSGPAIAFDAATYLLAAACLARLPVGSRAPGKAGLLRELRTGWAVFRGTRWVWLVTSAFCGLNLVQTGTWQILGPVLGGQAGGAPVWGAVLSARGAGLLAMGMVMYRVRVRRLLRLGLLAGSFGALPLLALGAHLAVPWLVAAAFTGGMGSAVLGISWETSLQQHIPAQALSRVSAYDDLFSYLSNPVGQLSVGPLAAVFGGSTVATVAGICYVLVMVLPLSSSEVRRLPALDREEERGQAVL</sequence>
<gene>
    <name evidence="7" type="ORF">FNH05_16420</name>
</gene>
<evidence type="ECO:0000256" key="3">
    <source>
        <dbReference type="ARBA" id="ARBA00022692"/>
    </source>
</evidence>
<dbReference type="GO" id="GO:0022857">
    <property type="term" value="F:transmembrane transporter activity"/>
    <property type="evidence" value="ECO:0007669"/>
    <property type="project" value="InterPro"/>
</dbReference>
<dbReference type="InterPro" id="IPR022324">
    <property type="entry name" value="Bacilysin_exporter_BacE_put"/>
</dbReference>
<dbReference type="OrthoDB" id="4528313at2"/>
<keyword evidence="4 6" id="KW-1133">Transmembrane helix</keyword>
<feature type="transmembrane region" description="Helical" evidence="6">
    <location>
        <begin position="49"/>
        <end position="68"/>
    </location>
</feature>
<dbReference type="EMBL" id="VJWX01000146">
    <property type="protein sequence ID" value="TVT49930.1"/>
    <property type="molecule type" value="Genomic_DNA"/>
</dbReference>
<feature type="transmembrane region" description="Helical" evidence="6">
    <location>
        <begin position="283"/>
        <end position="306"/>
    </location>
</feature>
<keyword evidence="8" id="KW-1185">Reference proteome</keyword>
<keyword evidence="5 6" id="KW-0472">Membrane</keyword>
<evidence type="ECO:0000256" key="5">
    <source>
        <dbReference type="ARBA" id="ARBA00023136"/>
    </source>
</evidence>
<dbReference type="InterPro" id="IPR036259">
    <property type="entry name" value="MFS_trans_sf"/>
</dbReference>
<evidence type="ECO:0000313" key="8">
    <source>
        <dbReference type="Proteomes" id="UP000320011"/>
    </source>
</evidence>
<comment type="caution">
    <text evidence="7">The sequence shown here is derived from an EMBL/GenBank/DDBJ whole genome shotgun (WGS) entry which is preliminary data.</text>
</comment>
<proteinExistence type="predicted"/>
<name>A0A558CME4_9PSEU</name>
<feature type="transmembrane region" description="Helical" evidence="6">
    <location>
        <begin position="216"/>
        <end position="238"/>
    </location>
</feature>
<dbReference type="PRINTS" id="PR01988">
    <property type="entry name" value="EXPORTERBACE"/>
</dbReference>
<accession>A0A558CME4</accession>
<dbReference type="PANTHER" id="PTHR23513:SF11">
    <property type="entry name" value="STAPHYLOFERRIN A TRANSPORTER"/>
    <property type="match status" value="1"/>
</dbReference>
<evidence type="ECO:0000256" key="6">
    <source>
        <dbReference type="SAM" id="Phobius"/>
    </source>
</evidence>
<feature type="transmembrane region" description="Helical" evidence="6">
    <location>
        <begin position="250"/>
        <end position="271"/>
    </location>
</feature>
<reference evidence="7 8" key="2">
    <citation type="submission" date="2019-08" db="EMBL/GenBank/DDBJ databases">
        <title>Amycolatopsis acidicola sp. nov., isolated from peat swamp forest soil.</title>
        <authorList>
            <person name="Srisuk N."/>
        </authorList>
    </citation>
    <scope>NUCLEOTIDE SEQUENCE [LARGE SCALE GENOMIC DNA]</scope>
    <source>
        <strain evidence="7 8">TBRC 6029</strain>
    </source>
</reference>
<evidence type="ECO:0000313" key="7">
    <source>
        <dbReference type="EMBL" id="TVT49930.1"/>
    </source>
</evidence>
<comment type="subcellular location">
    <subcellularLocation>
        <location evidence="1">Cell membrane</location>
        <topology evidence="1">Multi-pass membrane protein</topology>
    </subcellularLocation>
</comment>
<dbReference type="SUPFAM" id="SSF103473">
    <property type="entry name" value="MFS general substrate transporter"/>
    <property type="match status" value="1"/>
</dbReference>
<feature type="transmembrane region" description="Helical" evidence="6">
    <location>
        <begin position="361"/>
        <end position="384"/>
    </location>
</feature>
<dbReference type="Proteomes" id="UP000320011">
    <property type="component" value="Unassembled WGS sequence"/>
</dbReference>
<evidence type="ECO:0000256" key="2">
    <source>
        <dbReference type="ARBA" id="ARBA00022475"/>
    </source>
</evidence>
<dbReference type="RefSeq" id="WP_144589125.1">
    <property type="nucleotide sequence ID" value="NZ_VJWX01000146.1"/>
</dbReference>
<organism evidence="7 8">
    <name type="scientific">Amycolatopsis rhizosphaerae</name>
    <dbReference type="NCBI Taxonomy" id="2053003"/>
    <lineage>
        <taxon>Bacteria</taxon>
        <taxon>Bacillati</taxon>
        <taxon>Actinomycetota</taxon>
        <taxon>Actinomycetes</taxon>
        <taxon>Pseudonocardiales</taxon>
        <taxon>Pseudonocardiaceae</taxon>
        <taxon>Amycolatopsis</taxon>
    </lineage>
</organism>
<keyword evidence="3 6" id="KW-0812">Transmembrane</keyword>
<dbReference type="CDD" id="cd06173">
    <property type="entry name" value="MFS_MefA_like"/>
    <property type="match status" value="1"/>
</dbReference>
<dbReference type="AlphaFoldDB" id="A0A558CME4"/>
<keyword evidence="2" id="KW-1003">Cell membrane</keyword>